<dbReference type="InterPro" id="IPR050789">
    <property type="entry name" value="Diverse_Enzym_Activities"/>
</dbReference>
<dbReference type="InterPro" id="IPR012338">
    <property type="entry name" value="Beta-lactam/transpept-like"/>
</dbReference>
<accession>K1UEY3</accession>
<organism evidence="1">
    <name type="scientific">human gut metagenome</name>
    <dbReference type="NCBI Taxonomy" id="408170"/>
    <lineage>
        <taxon>unclassified sequences</taxon>
        <taxon>metagenomes</taxon>
        <taxon>organismal metagenomes</taxon>
    </lineage>
</organism>
<dbReference type="Gene3D" id="3.40.710.10">
    <property type="entry name" value="DD-peptidase/beta-lactamase superfamily"/>
    <property type="match status" value="1"/>
</dbReference>
<dbReference type="PANTHER" id="PTHR43283">
    <property type="entry name" value="BETA-LACTAMASE-RELATED"/>
    <property type="match status" value="1"/>
</dbReference>
<proteinExistence type="predicted"/>
<evidence type="ECO:0000313" key="1">
    <source>
        <dbReference type="EMBL" id="EKC80633.1"/>
    </source>
</evidence>
<protein>
    <submittedName>
        <fullName evidence="1">Beta-lactamase</fullName>
    </submittedName>
</protein>
<reference evidence="1" key="1">
    <citation type="journal article" date="2013" name="Environ. Microbiol.">
        <title>Microbiota from the distal guts of lean and obese adolescents exhibit partial functional redundancy besides clear differences in community structure.</title>
        <authorList>
            <person name="Ferrer M."/>
            <person name="Ruiz A."/>
            <person name="Lanza F."/>
            <person name="Haange S.B."/>
            <person name="Oberbach A."/>
            <person name="Till H."/>
            <person name="Bargiela R."/>
            <person name="Campoy C."/>
            <person name="Segura M.T."/>
            <person name="Richter M."/>
            <person name="von Bergen M."/>
            <person name="Seifert J."/>
            <person name="Suarez A."/>
        </authorList>
    </citation>
    <scope>NUCLEOTIDE SEQUENCE</scope>
</reference>
<name>K1UEY3_9ZZZZ</name>
<sequence length="201" mass="21982">MEVGGGGLFATTEDNLRLMKLYADDGMWNGERILSEDYAHKAVSLQNESATEAIGNPEASDNFLGYGFQIWLCQPKGVYRADGAMGQFSVVIPDLDMQISLNETATGAHWAQKTLDTLWAYLDRVKAVQHVEENPEQAARLATRMRHLAIAAPVFAPFSPLRSAINGKMFAVTKGRLRLWNEGMGSLSGAAGEQAIETAEF</sequence>
<feature type="non-terminal residue" evidence="1">
    <location>
        <position position="201"/>
    </location>
</feature>
<dbReference type="SUPFAM" id="SSF56601">
    <property type="entry name" value="beta-lactamase/transpeptidase-like"/>
    <property type="match status" value="1"/>
</dbReference>
<dbReference type="PANTHER" id="PTHR43283:SF7">
    <property type="entry name" value="BETA-LACTAMASE-RELATED DOMAIN-CONTAINING PROTEIN"/>
    <property type="match status" value="1"/>
</dbReference>
<dbReference type="AlphaFoldDB" id="K1UEY3"/>
<comment type="caution">
    <text evidence="1">The sequence shown here is derived from an EMBL/GenBank/DDBJ whole genome shotgun (WGS) entry which is preliminary data.</text>
</comment>
<dbReference type="EMBL" id="AJWY01000823">
    <property type="protein sequence ID" value="EKC80633.1"/>
    <property type="molecule type" value="Genomic_DNA"/>
</dbReference>
<gene>
    <name evidence="1" type="ORF">LEA_01177</name>
</gene>